<protein>
    <submittedName>
        <fullName evidence="2">Pharyngeal MARGginal cell marker</fullName>
    </submittedName>
</protein>
<comment type="caution">
    <text evidence="2">The sequence shown here is derived from an EMBL/GenBank/DDBJ whole genome shotgun (WGS) entry which is preliminary data.</text>
</comment>
<feature type="non-terminal residue" evidence="2">
    <location>
        <position position="1"/>
    </location>
</feature>
<keyword evidence="3" id="KW-1185">Reference proteome</keyword>
<gene>
    <name evidence="2" type="ORF">GCK32_007244</name>
</gene>
<feature type="region of interest" description="Disordered" evidence="1">
    <location>
        <begin position="79"/>
        <end position="122"/>
    </location>
</feature>
<evidence type="ECO:0000256" key="1">
    <source>
        <dbReference type="SAM" id="MobiDB-lite"/>
    </source>
</evidence>
<reference evidence="2 3" key="1">
    <citation type="submission" date="2019-10" db="EMBL/GenBank/DDBJ databases">
        <title>Assembly and Annotation for the nematode Trichostrongylus colubriformis.</title>
        <authorList>
            <person name="Martin J."/>
        </authorList>
    </citation>
    <scope>NUCLEOTIDE SEQUENCE [LARGE SCALE GENOMIC DNA]</scope>
    <source>
        <strain evidence="2">G859</strain>
        <tissue evidence="2">Whole worm</tissue>
    </source>
</reference>
<evidence type="ECO:0000313" key="3">
    <source>
        <dbReference type="Proteomes" id="UP001331761"/>
    </source>
</evidence>
<organism evidence="2 3">
    <name type="scientific">Trichostrongylus colubriformis</name>
    <name type="common">Black scour worm</name>
    <dbReference type="NCBI Taxonomy" id="6319"/>
    <lineage>
        <taxon>Eukaryota</taxon>
        <taxon>Metazoa</taxon>
        <taxon>Ecdysozoa</taxon>
        <taxon>Nematoda</taxon>
        <taxon>Chromadorea</taxon>
        <taxon>Rhabditida</taxon>
        <taxon>Rhabditina</taxon>
        <taxon>Rhabditomorpha</taxon>
        <taxon>Strongyloidea</taxon>
        <taxon>Trichostrongylidae</taxon>
        <taxon>Trichostrongylus</taxon>
    </lineage>
</organism>
<feature type="compositionally biased region" description="Basic and acidic residues" evidence="1">
    <location>
        <begin position="143"/>
        <end position="154"/>
    </location>
</feature>
<dbReference type="EMBL" id="WIXE01007173">
    <property type="protein sequence ID" value="KAK5980657.1"/>
    <property type="molecule type" value="Genomic_DNA"/>
</dbReference>
<name>A0AAN8IT79_TRICO</name>
<dbReference type="Proteomes" id="UP001331761">
    <property type="component" value="Unassembled WGS sequence"/>
</dbReference>
<proteinExistence type="predicted"/>
<sequence length="189" mass="21250">AHQIPGRWTLSGKSMPYISAAFNHLERLNDARIPFRDITEEPINALGMVGWTPSSEPTQVPEKKPVATFKRPVAVVLDDEVPPSPREPMPHRSAGYGPAHQKRKLRIPDRSRSVSPMGAESPLQSYDKYAKYERNRTVYPHKEELTVMTRETRKSNVPYRSGGYGAYHEKRQYDLSPRSIGSAGYSSGG</sequence>
<evidence type="ECO:0000313" key="2">
    <source>
        <dbReference type="EMBL" id="KAK5980657.1"/>
    </source>
</evidence>
<dbReference type="AlphaFoldDB" id="A0AAN8IT79"/>
<feature type="region of interest" description="Disordered" evidence="1">
    <location>
        <begin position="143"/>
        <end position="189"/>
    </location>
</feature>
<accession>A0AAN8IT79</accession>